<evidence type="ECO:0000313" key="2">
    <source>
        <dbReference type="EMBL" id="MEN2744551.1"/>
    </source>
</evidence>
<evidence type="ECO:0000313" key="3">
    <source>
        <dbReference type="Proteomes" id="UP001422074"/>
    </source>
</evidence>
<proteinExistence type="predicted"/>
<reference evidence="2 3" key="1">
    <citation type="submission" date="2024-05" db="EMBL/GenBank/DDBJ databases">
        <title>Sinomonas sp. nov., isolated from a waste landfill.</title>
        <authorList>
            <person name="Zhao Y."/>
        </authorList>
    </citation>
    <scope>NUCLEOTIDE SEQUENCE [LARGE SCALE GENOMIC DNA]</scope>
    <source>
        <strain evidence="2 3">CCTCC AB2014300</strain>
    </source>
</reference>
<name>A0ABU9WZS5_9MICC</name>
<accession>A0ABU9WZS5</accession>
<comment type="caution">
    <text evidence="2">The sequence shown here is derived from an EMBL/GenBank/DDBJ whole genome shotgun (WGS) entry which is preliminary data.</text>
</comment>
<sequence>MPSTTSPQPPATPVAPVAPLRSLLPVQPEFPLPPSPGFPLPLQPAPAPPRPPGFPLPHTGPWLAADLAARLGSSRAPARLVAQGLLVRISWGVYYSAPHWEVLPARERHLALMAAHHAMHARHGQPRFVYSHLSAARLHGLELWEPDELVHVTGCEPVAAKRRRGDARIHGSEVPPEQRTVVEGLPATSLERTVLDSARILRPGQAQIVVDHGLRLGARKRLLERMVDEAPGGRGIVTARRAVELGSALSESAGESLLNMVVAGMPVPRPQQQIEVVTRYGVHRIDSGWPSIRRGLELDGKKKYFEYAPTEEVVFKERQREKLLMEDEWRFLRLEWKDVFRPDELQRRIERLIASAGPAGIAMLEEARCAGR</sequence>
<dbReference type="RefSeq" id="WP_345884646.1">
    <property type="nucleotide sequence ID" value="NZ_JBDFRB010000005.1"/>
</dbReference>
<protein>
    <recommendedName>
        <fullName evidence="4">Transcriptional regulator, AbiEi antitoxin, Type IV TA system</fullName>
    </recommendedName>
</protein>
<keyword evidence="3" id="KW-1185">Reference proteome</keyword>
<organism evidence="2 3">
    <name type="scientific">Sinomonas halotolerans</name>
    <dbReference type="NCBI Taxonomy" id="1644133"/>
    <lineage>
        <taxon>Bacteria</taxon>
        <taxon>Bacillati</taxon>
        <taxon>Actinomycetota</taxon>
        <taxon>Actinomycetes</taxon>
        <taxon>Micrococcales</taxon>
        <taxon>Micrococcaceae</taxon>
        <taxon>Sinomonas</taxon>
    </lineage>
</organism>
<dbReference type="EMBL" id="JBDFRB010000005">
    <property type="protein sequence ID" value="MEN2744551.1"/>
    <property type="molecule type" value="Genomic_DNA"/>
</dbReference>
<evidence type="ECO:0008006" key="4">
    <source>
        <dbReference type="Google" id="ProtNLM"/>
    </source>
</evidence>
<evidence type="ECO:0000256" key="1">
    <source>
        <dbReference type="SAM" id="MobiDB-lite"/>
    </source>
</evidence>
<feature type="region of interest" description="Disordered" evidence="1">
    <location>
        <begin position="28"/>
        <end position="50"/>
    </location>
</feature>
<gene>
    <name evidence="2" type="ORF">ABCQ75_08345</name>
</gene>
<dbReference type="Proteomes" id="UP001422074">
    <property type="component" value="Unassembled WGS sequence"/>
</dbReference>